<accession>A0A1J1LMX3</accession>
<evidence type="ECO:0000313" key="2">
    <source>
        <dbReference type="Proteomes" id="UP000184315"/>
    </source>
</evidence>
<dbReference type="AlphaFoldDB" id="A0A1J1LMX3"/>
<protein>
    <submittedName>
        <fullName evidence="1">Uncharacterized protein</fullName>
    </submittedName>
</protein>
<dbReference type="Proteomes" id="UP000184315">
    <property type="component" value="Unassembled WGS sequence"/>
</dbReference>
<sequence>MENSALPGENVALHCGKPVESVGKICDNDKNFKDCTDSTQETGLKL</sequence>
<gene>
    <name evidence="1" type="ORF">PL9214500216</name>
</gene>
<dbReference type="EMBL" id="CZDF01000156">
    <property type="protein sequence ID" value="CUR32969.1"/>
    <property type="molecule type" value="Genomic_DNA"/>
</dbReference>
<keyword evidence="2" id="KW-1185">Reference proteome</keyword>
<name>A0A1J1LMX3_9CYAN</name>
<organism evidence="1 2">
    <name type="scientific">Planktothrix tepida PCC 9214</name>
    <dbReference type="NCBI Taxonomy" id="671072"/>
    <lineage>
        <taxon>Bacteria</taxon>
        <taxon>Bacillati</taxon>
        <taxon>Cyanobacteriota</taxon>
        <taxon>Cyanophyceae</taxon>
        <taxon>Oscillatoriophycideae</taxon>
        <taxon>Oscillatoriales</taxon>
        <taxon>Microcoleaceae</taxon>
        <taxon>Planktothrix</taxon>
    </lineage>
</organism>
<proteinExistence type="predicted"/>
<evidence type="ECO:0000313" key="1">
    <source>
        <dbReference type="EMBL" id="CUR32969.1"/>
    </source>
</evidence>
<reference evidence="2" key="1">
    <citation type="submission" date="2015-10" db="EMBL/GenBank/DDBJ databases">
        <authorList>
            <person name="Regsiter A."/>
            <person name="william w."/>
        </authorList>
    </citation>
    <scope>NUCLEOTIDE SEQUENCE [LARGE SCALE GENOMIC DNA]</scope>
</reference>